<dbReference type="EMBL" id="AKKL01000047">
    <property type="protein sequence ID" value="EKT54426.1"/>
    <property type="molecule type" value="Genomic_DNA"/>
</dbReference>
<dbReference type="GO" id="GO:0015074">
    <property type="term" value="P:DNA integration"/>
    <property type="evidence" value="ECO:0007669"/>
    <property type="project" value="UniProtKB-KW"/>
</dbReference>
<sequence>MAIPAELKSVLGKGELKRSLKTKDLAEAKHKAPAIIALMQAEIESARKIFKGEQSVTDDDIERIASLWLTSILSRPELIQERYLFDYPYGLDLTFEGKAIATYLEQNGSTRTSYNAHAGLLAELSDSEPPLAYIEQDQRDIKILQLVKNELTESLELLPIELPPSWKIRLAWRLADYRNQAAEMLMEDIVPKYKATEIQEKPKAPISFSELFDEYQEQIRRDEPNRAENRIKEYTPAANRFSAFIGLKPIEEISKEDILKFRSLMEMQPLRPTKATKKSR</sequence>
<gene>
    <name evidence="4" type="ORF">OOA_17376</name>
</gene>
<dbReference type="SUPFAM" id="SSF56349">
    <property type="entry name" value="DNA breaking-rejoining enzymes"/>
    <property type="match status" value="1"/>
</dbReference>
<evidence type="ECO:0000313" key="5">
    <source>
        <dbReference type="Proteomes" id="UP000009336"/>
    </source>
</evidence>
<feature type="domain" description="Core-binding (CB)" evidence="3">
    <location>
        <begin position="206"/>
        <end position="280"/>
    </location>
</feature>
<keyword evidence="1" id="KW-0229">DNA integration</keyword>
<dbReference type="STRING" id="1141662.OOA_17376"/>
<comment type="caution">
    <text evidence="4">The sequence shown here is derived from an EMBL/GenBank/DDBJ whole genome shotgun (WGS) entry which is preliminary data.</text>
</comment>
<dbReference type="Proteomes" id="UP000009336">
    <property type="component" value="Unassembled WGS sequence"/>
</dbReference>
<protein>
    <submittedName>
        <fullName evidence="4">Phage integrase family protein</fullName>
    </submittedName>
</protein>
<dbReference type="PROSITE" id="PS51900">
    <property type="entry name" value="CB"/>
    <property type="match status" value="1"/>
</dbReference>
<evidence type="ECO:0000259" key="3">
    <source>
        <dbReference type="PROSITE" id="PS51900"/>
    </source>
</evidence>
<reference evidence="4 5" key="1">
    <citation type="journal article" date="2012" name="BMC Genomics">
        <title>Comparative genomics of bacteria in the genus Providencia isolated from wild Drosophila melanogaster.</title>
        <authorList>
            <person name="Galac M.R."/>
            <person name="Lazzaro B.P."/>
        </authorList>
    </citation>
    <scope>NUCLEOTIDE SEQUENCE [LARGE SCALE GENOMIC DNA]</scope>
    <source>
        <strain evidence="4 5">DSM 19968</strain>
    </source>
</reference>
<dbReference type="AlphaFoldDB" id="K8W3N8"/>
<proteinExistence type="predicted"/>
<accession>K8W3N8</accession>
<dbReference type="InterPro" id="IPR044068">
    <property type="entry name" value="CB"/>
</dbReference>
<dbReference type="InterPro" id="IPR046668">
    <property type="entry name" value="DUF6538"/>
</dbReference>
<dbReference type="HOGENOM" id="CLU_993428_0_0_6"/>
<evidence type="ECO:0000256" key="1">
    <source>
        <dbReference type="ARBA" id="ARBA00022908"/>
    </source>
</evidence>
<evidence type="ECO:0000256" key="2">
    <source>
        <dbReference type="PROSITE-ProRule" id="PRU01248"/>
    </source>
</evidence>
<dbReference type="Pfam" id="PF20172">
    <property type="entry name" value="DUF6538"/>
    <property type="match status" value="1"/>
</dbReference>
<evidence type="ECO:0000313" key="4">
    <source>
        <dbReference type="EMBL" id="EKT54426.1"/>
    </source>
</evidence>
<dbReference type="GO" id="GO:0003677">
    <property type="term" value="F:DNA binding"/>
    <property type="evidence" value="ECO:0007669"/>
    <property type="project" value="UniProtKB-UniRule"/>
</dbReference>
<dbReference type="PATRIC" id="fig|1141662.3.peg.3527"/>
<name>K8W3N8_9GAMM</name>
<dbReference type="InterPro" id="IPR011010">
    <property type="entry name" value="DNA_brk_join_enz"/>
</dbReference>
<keyword evidence="2" id="KW-0238">DNA-binding</keyword>
<keyword evidence="5" id="KW-1185">Reference proteome</keyword>
<organism evidence="4 5">
    <name type="scientific">Providencia burhodogranariea DSM 19968</name>
    <dbReference type="NCBI Taxonomy" id="1141662"/>
    <lineage>
        <taxon>Bacteria</taxon>
        <taxon>Pseudomonadati</taxon>
        <taxon>Pseudomonadota</taxon>
        <taxon>Gammaproteobacteria</taxon>
        <taxon>Enterobacterales</taxon>
        <taxon>Morganellaceae</taxon>
        <taxon>Providencia</taxon>
    </lineage>
</organism>